<evidence type="ECO:0000313" key="2">
    <source>
        <dbReference type="Proteomes" id="UP000887013"/>
    </source>
</evidence>
<name>A0A8X6T1Y4_NEPPI</name>
<keyword evidence="2" id="KW-1185">Reference proteome</keyword>
<comment type="caution">
    <text evidence="1">The sequence shown here is derived from an EMBL/GenBank/DDBJ whole genome shotgun (WGS) entry which is preliminary data.</text>
</comment>
<proteinExistence type="predicted"/>
<dbReference type="Proteomes" id="UP000887013">
    <property type="component" value="Unassembled WGS sequence"/>
</dbReference>
<organism evidence="1 2">
    <name type="scientific">Nephila pilipes</name>
    <name type="common">Giant wood spider</name>
    <name type="synonym">Nephila maculata</name>
    <dbReference type="NCBI Taxonomy" id="299642"/>
    <lineage>
        <taxon>Eukaryota</taxon>
        <taxon>Metazoa</taxon>
        <taxon>Ecdysozoa</taxon>
        <taxon>Arthropoda</taxon>
        <taxon>Chelicerata</taxon>
        <taxon>Arachnida</taxon>
        <taxon>Araneae</taxon>
        <taxon>Araneomorphae</taxon>
        <taxon>Entelegynae</taxon>
        <taxon>Araneoidea</taxon>
        <taxon>Nephilidae</taxon>
        <taxon>Nephila</taxon>
    </lineage>
</organism>
<reference evidence="1" key="1">
    <citation type="submission" date="2020-08" db="EMBL/GenBank/DDBJ databases">
        <title>Multicomponent nature underlies the extraordinary mechanical properties of spider dragline silk.</title>
        <authorList>
            <person name="Kono N."/>
            <person name="Nakamura H."/>
            <person name="Mori M."/>
            <person name="Yoshida Y."/>
            <person name="Ohtoshi R."/>
            <person name="Malay A.D."/>
            <person name="Moran D.A.P."/>
            <person name="Tomita M."/>
            <person name="Numata K."/>
            <person name="Arakawa K."/>
        </authorList>
    </citation>
    <scope>NUCLEOTIDE SEQUENCE</scope>
</reference>
<dbReference type="AlphaFoldDB" id="A0A8X6T1Y4"/>
<accession>A0A8X6T1Y4</accession>
<evidence type="ECO:0000313" key="1">
    <source>
        <dbReference type="EMBL" id="GFS71896.1"/>
    </source>
</evidence>
<gene>
    <name evidence="1" type="ORF">NPIL_108881</name>
</gene>
<sequence length="107" mass="12693">MKLPGFILKITQNFIEEQECTADQAFYADETELWRGKNAHRTFMSKKEKTVPEFKMSKKRIMLLQCSNVSWDFMTRLLLVYRCLNIRAIKSVNKNTLPVYWKANPRA</sequence>
<protein>
    <recommendedName>
        <fullName evidence="3">DDE-1 domain-containing protein</fullName>
    </recommendedName>
</protein>
<dbReference type="EMBL" id="BMAW01000990">
    <property type="protein sequence ID" value="GFS71896.1"/>
    <property type="molecule type" value="Genomic_DNA"/>
</dbReference>
<dbReference type="OrthoDB" id="6469867at2759"/>
<evidence type="ECO:0008006" key="3">
    <source>
        <dbReference type="Google" id="ProtNLM"/>
    </source>
</evidence>